<organism evidence="6 7">
    <name type="scientific">Stentor coeruleus</name>
    <dbReference type="NCBI Taxonomy" id="5963"/>
    <lineage>
        <taxon>Eukaryota</taxon>
        <taxon>Sar</taxon>
        <taxon>Alveolata</taxon>
        <taxon>Ciliophora</taxon>
        <taxon>Postciliodesmatophora</taxon>
        <taxon>Heterotrichea</taxon>
        <taxon>Heterotrichida</taxon>
        <taxon>Stentoridae</taxon>
        <taxon>Stentor</taxon>
    </lineage>
</organism>
<feature type="active site" description="Proton donor/acceptor" evidence="3">
    <location>
        <position position="493"/>
    </location>
</feature>
<reference evidence="6 7" key="1">
    <citation type="submission" date="2016-11" db="EMBL/GenBank/DDBJ databases">
        <title>The macronuclear genome of Stentor coeruleus: a giant cell with tiny introns.</title>
        <authorList>
            <person name="Slabodnick M."/>
            <person name="Ruby J.G."/>
            <person name="Reiff S.B."/>
            <person name="Swart E.C."/>
            <person name="Gosai S."/>
            <person name="Prabakaran S."/>
            <person name="Witkowska E."/>
            <person name="Larue G.E."/>
            <person name="Fisher S."/>
            <person name="Freeman R.M."/>
            <person name="Gunawardena J."/>
            <person name="Chu W."/>
            <person name="Stover N.A."/>
            <person name="Gregory B.D."/>
            <person name="Nowacki M."/>
            <person name="Derisi J."/>
            <person name="Roy S.W."/>
            <person name="Marshall W.F."/>
            <person name="Sood P."/>
        </authorList>
    </citation>
    <scope>NUCLEOTIDE SEQUENCE [LARGE SCALE GENOMIC DNA]</scope>
    <source>
        <strain evidence="6">WM001</strain>
    </source>
</reference>
<dbReference type="PANTHER" id="PTHR12756">
    <property type="entry name" value="CYTOSOLIC CARBOXYPEPTIDASE"/>
    <property type="match status" value="1"/>
</dbReference>
<accession>A0A1R2CW01</accession>
<evidence type="ECO:0000256" key="1">
    <source>
        <dbReference type="ARBA" id="ARBA00001947"/>
    </source>
</evidence>
<dbReference type="Pfam" id="PF18027">
    <property type="entry name" value="Pepdidase_M14_N"/>
    <property type="match status" value="1"/>
</dbReference>
<dbReference type="Proteomes" id="UP000187209">
    <property type="component" value="Unassembled WGS sequence"/>
</dbReference>
<comment type="similarity">
    <text evidence="2 3">Belongs to the peptidase M14 family.</text>
</comment>
<evidence type="ECO:0000313" key="7">
    <source>
        <dbReference type="Proteomes" id="UP000187209"/>
    </source>
</evidence>
<dbReference type="GO" id="GO:0006508">
    <property type="term" value="P:proteolysis"/>
    <property type="evidence" value="ECO:0007669"/>
    <property type="project" value="InterPro"/>
</dbReference>
<sequence length="588" mass="68622">MDSSENKNPNKPGLCLSFPYPQDPEDQNLLNDLGAYYDQQFPTNEIKSTAPYIPLIVHPEFIEEVELYEFIYTAKENINEECFRRENQRADQQDRLYYRIVYDCFDISPYQEVKCQSEPYYVPKNIDDTTLVFESRFESGNLRRAIQMYDYEYDLVLRTDLNTKGNMQWYYFSISNTRKGQKYIFNIINMLKPNSLYNFGMKPCVYSEKNAHIHHIGWVRNGQDICYYQNTIKKSPGACYFTLTFSLTTDHDNDTVYLAHCYPYTYTDLCKYLDTIVSNPKKNHRIRRKSLCQTISGNTCDLLTITTFNGRVENLKYRKGIVLFARVHPGEPNSSWMMKGIIDYLIGPTLQAKILRDNFIFKIIPMLNPDGVICGNNRCGSAGVDLNRCWIDPSKKLHPTIYHAKAMVKQFAEENEIVLSCDFHGHSRKKNIFMYGCVGKTRNRERIFPKLLEKISDVFSFNDCVFGLQKAKESTARIVIYKELGIINSFTMEASFCGASIGKHADFHFNQEHLQQLGHDFCEALLDFCSPDQSKVKVIMEELEMLNPYEEEIQDENADEDETKRRKRSKKPIVKKRTQIKSKKDIQP</sequence>
<proteinExistence type="inferred from homology"/>
<comment type="cofactor">
    <cofactor evidence="1">
        <name>Zn(2+)</name>
        <dbReference type="ChEBI" id="CHEBI:29105"/>
    </cofactor>
</comment>
<evidence type="ECO:0000313" key="6">
    <source>
        <dbReference type="EMBL" id="OMJ93182.1"/>
    </source>
</evidence>
<dbReference type="Gene3D" id="3.40.630.10">
    <property type="entry name" value="Zn peptidases"/>
    <property type="match status" value="1"/>
</dbReference>
<dbReference type="InterPro" id="IPR000834">
    <property type="entry name" value="Peptidase_M14"/>
</dbReference>
<evidence type="ECO:0000256" key="2">
    <source>
        <dbReference type="ARBA" id="ARBA00005988"/>
    </source>
</evidence>
<dbReference type="OrthoDB" id="10253041at2759"/>
<dbReference type="SUPFAM" id="SSF53187">
    <property type="entry name" value="Zn-dependent exopeptidases"/>
    <property type="match status" value="1"/>
</dbReference>
<dbReference type="EMBL" id="MPUH01000047">
    <property type="protein sequence ID" value="OMJ93182.1"/>
    <property type="molecule type" value="Genomic_DNA"/>
</dbReference>
<dbReference type="GO" id="GO:0008270">
    <property type="term" value="F:zinc ion binding"/>
    <property type="evidence" value="ECO:0007669"/>
    <property type="project" value="InterPro"/>
</dbReference>
<dbReference type="InterPro" id="IPR040626">
    <property type="entry name" value="Pepdidase_M14_N"/>
</dbReference>
<dbReference type="InterPro" id="IPR050821">
    <property type="entry name" value="Cytosolic_carboxypeptidase"/>
</dbReference>
<dbReference type="AlphaFoldDB" id="A0A1R2CW01"/>
<evidence type="ECO:0000256" key="3">
    <source>
        <dbReference type="PROSITE-ProRule" id="PRU01379"/>
    </source>
</evidence>
<keyword evidence="7" id="KW-1185">Reference proteome</keyword>
<feature type="domain" description="Peptidase M14" evidence="5">
    <location>
        <begin position="262"/>
        <end position="532"/>
    </location>
</feature>
<name>A0A1R2CW01_9CILI</name>
<evidence type="ECO:0000256" key="4">
    <source>
        <dbReference type="SAM" id="MobiDB-lite"/>
    </source>
</evidence>
<dbReference type="Pfam" id="PF00246">
    <property type="entry name" value="Peptidase_M14"/>
    <property type="match status" value="1"/>
</dbReference>
<dbReference type="Gene3D" id="2.60.40.3120">
    <property type="match status" value="1"/>
</dbReference>
<protein>
    <recommendedName>
        <fullName evidence="5">Peptidase M14 domain-containing protein</fullName>
    </recommendedName>
</protein>
<dbReference type="PROSITE" id="PS52035">
    <property type="entry name" value="PEPTIDASE_M14"/>
    <property type="match status" value="1"/>
</dbReference>
<dbReference type="GO" id="GO:0004181">
    <property type="term" value="F:metallocarboxypeptidase activity"/>
    <property type="evidence" value="ECO:0007669"/>
    <property type="project" value="InterPro"/>
</dbReference>
<feature type="compositionally biased region" description="Basic residues" evidence="4">
    <location>
        <begin position="565"/>
        <end position="581"/>
    </location>
</feature>
<gene>
    <name evidence="6" type="ORF">SteCoe_3873</name>
</gene>
<evidence type="ECO:0000259" key="5">
    <source>
        <dbReference type="PROSITE" id="PS52035"/>
    </source>
</evidence>
<feature type="compositionally biased region" description="Acidic residues" evidence="4">
    <location>
        <begin position="550"/>
        <end position="561"/>
    </location>
</feature>
<comment type="caution">
    <text evidence="6">The sequence shown here is derived from an EMBL/GenBank/DDBJ whole genome shotgun (WGS) entry which is preliminary data.</text>
</comment>
<feature type="region of interest" description="Disordered" evidence="4">
    <location>
        <begin position="550"/>
        <end position="588"/>
    </location>
</feature>
<dbReference type="PANTHER" id="PTHR12756:SF45">
    <property type="entry name" value="CYTOSOLIC CARBOXYPEPTIDASE NNA1"/>
    <property type="match status" value="1"/>
</dbReference>